<feature type="region of interest" description="Disordered" evidence="1">
    <location>
        <begin position="276"/>
        <end position="320"/>
    </location>
</feature>
<feature type="region of interest" description="Disordered" evidence="1">
    <location>
        <begin position="1"/>
        <end position="71"/>
    </location>
</feature>
<dbReference type="EMBL" id="AMCV02000001">
    <property type="protein sequence ID" value="TDZ26554.1"/>
    <property type="molecule type" value="Genomic_DNA"/>
</dbReference>
<dbReference type="Gene3D" id="3.30.160.60">
    <property type="entry name" value="Classic Zinc Finger"/>
    <property type="match status" value="1"/>
</dbReference>
<evidence type="ECO:0000313" key="3">
    <source>
        <dbReference type="EMBL" id="TDZ26554.1"/>
    </source>
</evidence>
<feature type="compositionally biased region" description="Low complexity" evidence="1">
    <location>
        <begin position="41"/>
        <end position="71"/>
    </location>
</feature>
<evidence type="ECO:0000256" key="1">
    <source>
        <dbReference type="SAM" id="MobiDB-lite"/>
    </source>
</evidence>
<gene>
    <name evidence="3" type="ORF">Cob_v001230</name>
</gene>
<feature type="region of interest" description="Disordered" evidence="1">
    <location>
        <begin position="159"/>
        <end position="203"/>
    </location>
</feature>
<reference evidence="4" key="2">
    <citation type="journal article" date="2019" name="Mol. Plant Microbe Interact.">
        <title>Genome sequence resources for four phytopathogenic fungi from the Colletotrichum orbiculare species complex.</title>
        <authorList>
            <person name="Gan P."/>
            <person name="Tsushima A."/>
            <person name="Narusaka M."/>
            <person name="Narusaka Y."/>
            <person name="Takano Y."/>
            <person name="Kubo Y."/>
            <person name="Shirasu K."/>
        </authorList>
    </citation>
    <scope>GENOME REANNOTATION</scope>
    <source>
        <strain evidence="4">104-T / ATCC 96160 / CBS 514.97 / LARS 414 / MAFF 240422</strain>
    </source>
</reference>
<dbReference type="SMART" id="SM00355">
    <property type="entry name" value="ZnF_C2H2"/>
    <property type="match status" value="2"/>
</dbReference>
<evidence type="ECO:0000313" key="4">
    <source>
        <dbReference type="Proteomes" id="UP000014480"/>
    </source>
</evidence>
<proteinExistence type="predicted"/>
<feature type="domain" description="C2H2-type" evidence="2">
    <location>
        <begin position="207"/>
        <end position="235"/>
    </location>
</feature>
<reference evidence="4" key="1">
    <citation type="journal article" date="2013" name="New Phytol.">
        <title>Comparative genomic and transcriptomic analyses reveal the hemibiotrophic stage shift of Colletotrichum fungi.</title>
        <authorList>
            <person name="Gan P."/>
            <person name="Ikeda K."/>
            <person name="Irieda H."/>
            <person name="Narusaka M."/>
            <person name="O'Connell R.J."/>
            <person name="Narusaka Y."/>
            <person name="Takano Y."/>
            <person name="Kubo Y."/>
            <person name="Shirasu K."/>
        </authorList>
    </citation>
    <scope>NUCLEOTIDE SEQUENCE [LARGE SCALE GENOMIC DNA]</scope>
    <source>
        <strain evidence="4">104-T / ATCC 96160 / CBS 514.97 / LARS 414 / MAFF 240422</strain>
    </source>
</reference>
<dbReference type="AlphaFoldDB" id="A0A484G9C4"/>
<protein>
    <recommendedName>
        <fullName evidence="2">C2H2-type domain-containing protein</fullName>
    </recommendedName>
</protein>
<feature type="domain" description="C2H2-type" evidence="2">
    <location>
        <begin position="133"/>
        <end position="159"/>
    </location>
</feature>
<dbReference type="STRING" id="1213857.A0A484G9C4"/>
<comment type="caution">
    <text evidence="3">The sequence shown here is derived from an EMBL/GenBank/DDBJ whole genome shotgun (WGS) entry which is preliminary data.</text>
</comment>
<evidence type="ECO:0000259" key="2">
    <source>
        <dbReference type="SMART" id="SM00355"/>
    </source>
</evidence>
<accession>A0A484G9C4</accession>
<dbReference type="OrthoDB" id="2687452at2759"/>
<dbReference type="Proteomes" id="UP000014480">
    <property type="component" value="Unassembled WGS sequence"/>
</dbReference>
<keyword evidence="4" id="KW-1185">Reference proteome</keyword>
<sequence length="335" mass="37333">MPLAKTKEASPPIMAPPTAAKRPHAAMSKGAQPSFEPTPSLQQQQQQQLQLQQQLQQQQQQLPQLPPQQLQQQWPVTAPLTNFDCSKYDYIPQEDGGFWKLQDDYVTEQLPPVIPLAATSPPPDQKPPPAEFYTCLSAACPAKPFKRKTDLERHYKQAHVDGQTQPSPALSLKDITPATSISNPSPKISSKPNATGAAKGKEKDGVFTCDYPSCNRRTDPFSRKDRLRIHFADVHKEDVHRKNHEMTEDWFMSRKVYPEWWRCTKCLVRIKVSEHGYHQPNGPRQRPPTRDDGPPFTGAGKGRRSVAATGMGPVGGATRSGVGHSPCLQLHCQMG</sequence>
<name>A0A484G9C4_COLOR</name>
<feature type="compositionally biased region" description="Low complexity" evidence="1">
    <location>
        <begin position="180"/>
        <end position="193"/>
    </location>
</feature>
<organism evidence="3 4">
    <name type="scientific">Colletotrichum orbiculare (strain 104-T / ATCC 96160 / CBS 514.97 / LARS 414 / MAFF 240422)</name>
    <name type="common">Cucumber anthracnose fungus</name>
    <name type="synonym">Colletotrichum lagenarium</name>
    <dbReference type="NCBI Taxonomy" id="1213857"/>
    <lineage>
        <taxon>Eukaryota</taxon>
        <taxon>Fungi</taxon>
        <taxon>Dikarya</taxon>
        <taxon>Ascomycota</taxon>
        <taxon>Pezizomycotina</taxon>
        <taxon>Sordariomycetes</taxon>
        <taxon>Hypocreomycetidae</taxon>
        <taxon>Glomerellales</taxon>
        <taxon>Glomerellaceae</taxon>
        <taxon>Colletotrichum</taxon>
        <taxon>Colletotrichum orbiculare species complex</taxon>
    </lineage>
</organism>
<dbReference type="InterPro" id="IPR013087">
    <property type="entry name" value="Znf_C2H2_type"/>
</dbReference>